<sequence length="942" mass="104929">MIIPGQSGVALGWPGSKILQRLLELPPRLRIHSWVPQRRFMFLRLACWAPLFVDLGLLASTEPISDTWSIHSADSTRPEDVKSLGYEVDWLSGHLVVSLLGPWRPKHTSFVCTTYAPADHGKAQQVSLSETHYLYRLSGQDETTETSEMPGVATQLLLSLENVGLEPLLPGCLFAGIRVPWASCGPFVAALPELQVGLAGLVVQPDSVAGPTGVCATCHRRQVDLFARHFCRLYACSVGATGLHEPNSRHSTVRHHNCLTASLFSLPGDSMEAEPCRSGGMWSDGHQNRLPRRLHLWLHLQFPQSHVTCASLTALLASNSRLDRLLADFDVVWTRSLRQPHQMFYRPVVCVDLRGVFSKYVDAVVPFTLVNMQQGFTISLAYTSRRYSGQRGFYATFQLAGQFSGSYQVECRQNECSLELVISDRRAPYTNSTLKSICTVFHRLVLIFGRDHNHTVEPTVYWTHLLVDERTFTRLEYDGPILLLPTDRVEVRQTSDEEGVFKVFNWADYDLVNNGEWRRVLANRQLGLVCSQTLELPLFVPVSSNTRHPQLLDSNRLPHSLLVPLSSRLRLLACRRQAASLVESLNKQTLDNLFRSSSSVEAASGLAQLTPNSFSGRVCPPGRRTVSTVLSGSGVSCDQQCPIDSFADTTTRDDHCLMCPPQRPRTYGVYGAGSRQCTGLEYMAATRRHWAERYRNRTFRTSSPSSDHIGQGPVDESDAGLLLPALLDFVAASYQSKPGLDQVMAWLRPDNADAKAGSEDETQVLEMVSLIPGLTLSIRETGFLLFIAGLLGIFASLLNGLFLIGIVKAGQQTRPRLVRLARLICLWVFEKARQQLRLRLPNRITTRRHVASETASTTIGTAAHLAPDMPVLGGTEETDAIVKATVHVVLNEALTAFVQSKEEYYESQASKEAEVEYAPEELRPYLAQKSKYSVPFFFFHEN</sequence>
<dbReference type="AlphaFoldDB" id="A0A448WQ07"/>
<dbReference type="EMBL" id="CAAALY010031890">
    <property type="protein sequence ID" value="VEL17276.1"/>
    <property type="molecule type" value="Genomic_DNA"/>
</dbReference>
<feature type="transmembrane region" description="Helical" evidence="1">
    <location>
        <begin position="783"/>
        <end position="807"/>
    </location>
</feature>
<comment type="caution">
    <text evidence="2">The sequence shown here is derived from an EMBL/GenBank/DDBJ whole genome shotgun (WGS) entry which is preliminary data.</text>
</comment>
<dbReference type="Proteomes" id="UP000784294">
    <property type="component" value="Unassembled WGS sequence"/>
</dbReference>
<name>A0A448WQ07_9PLAT</name>
<keyword evidence="1" id="KW-0472">Membrane</keyword>
<accession>A0A448WQ07</accession>
<gene>
    <name evidence="2" type="ORF">PXEA_LOCUS10716</name>
</gene>
<evidence type="ECO:0000313" key="2">
    <source>
        <dbReference type="EMBL" id="VEL17276.1"/>
    </source>
</evidence>
<keyword evidence="1" id="KW-1133">Transmembrane helix</keyword>
<reference evidence="2" key="1">
    <citation type="submission" date="2018-11" db="EMBL/GenBank/DDBJ databases">
        <authorList>
            <consortium name="Pathogen Informatics"/>
        </authorList>
    </citation>
    <scope>NUCLEOTIDE SEQUENCE</scope>
</reference>
<keyword evidence="1" id="KW-0812">Transmembrane</keyword>
<keyword evidence="3" id="KW-1185">Reference proteome</keyword>
<proteinExistence type="predicted"/>
<organism evidence="2 3">
    <name type="scientific">Protopolystoma xenopodis</name>
    <dbReference type="NCBI Taxonomy" id="117903"/>
    <lineage>
        <taxon>Eukaryota</taxon>
        <taxon>Metazoa</taxon>
        <taxon>Spiralia</taxon>
        <taxon>Lophotrochozoa</taxon>
        <taxon>Platyhelminthes</taxon>
        <taxon>Monogenea</taxon>
        <taxon>Polyopisthocotylea</taxon>
        <taxon>Polystomatidea</taxon>
        <taxon>Polystomatidae</taxon>
        <taxon>Protopolystoma</taxon>
    </lineage>
</organism>
<evidence type="ECO:0000256" key="1">
    <source>
        <dbReference type="SAM" id="Phobius"/>
    </source>
</evidence>
<evidence type="ECO:0000313" key="3">
    <source>
        <dbReference type="Proteomes" id="UP000784294"/>
    </source>
</evidence>
<protein>
    <submittedName>
        <fullName evidence="2">Uncharacterized protein</fullName>
    </submittedName>
</protein>